<organism evidence="1 2">
    <name type="scientific">Dorea acetigenes</name>
    <dbReference type="NCBI Taxonomy" id="2981787"/>
    <lineage>
        <taxon>Bacteria</taxon>
        <taxon>Bacillati</taxon>
        <taxon>Bacillota</taxon>
        <taxon>Clostridia</taxon>
        <taxon>Lachnospirales</taxon>
        <taxon>Lachnospiraceae</taxon>
        <taxon>Dorea</taxon>
    </lineage>
</organism>
<gene>
    <name evidence="1" type="ORF">OCV99_10795</name>
</gene>
<name>A0ABT2RNQ2_9FIRM</name>
<accession>A0ABT2RNQ2</accession>
<keyword evidence="2" id="KW-1185">Reference proteome</keyword>
<dbReference type="RefSeq" id="WP_158370518.1">
    <property type="nucleotide sequence ID" value="NZ_JAOQJU010000012.1"/>
</dbReference>
<dbReference type="EMBL" id="JAOQJU010000012">
    <property type="protein sequence ID" value="MCU6687030.1"/>
    <property type="molecule type" value="Genomic_DNA"/>
</dbReference>
<comment type="caution">
    <text evidence="1">The sequence shown here is derived from an EMBL/GenBank/DDBJ whole genome shotgun (WGS) entry which is preliminary data.</text>
</comment>
<protein>
    <submittedName>
        <fullName evidence="1">Uncharacterized protein</fullName>
    </submittedName>
</protein>
<proteinExistence type="predicted"/>
<dbReference type="Proteomes" id="UP001652431">
    <property type="component" value="Unassembled WGS sequence"/>
</dbReference>
<sequence length="239" mass="27655">MNEGLSVFLHLDEEKRDENEALIQRIDKLLLTVGMKYSGFQNIYIPVDTRERDSTVYRACRILEETEWLKGIFAYCKIITQLNTCPADKILTEAMSAPSPDKLCYYEQYYQNTGKLAHGIVVDEEKQIRDGYISYLLAEKYGIWPDVDVYEAFSEQPLYKTVAGRHVALSEGKWIVKNDKRYRWIYTLRNPVVPGDVLLADTKEGSGFMCVDAIDYVTGREFCGEYKKIRKHTNMSVEP</sequence>
<reference evidence="1 2" key="1">
    <citation type="journal article" date="2021" name="ISME Commun">
        <title>Automated analysis of genomic sequences facilitates high-throughput and comprehensive description of bacteria.</title>
        <authorList>
            <person name="Hitch T.C.A."/>
        </authorList>
    </citation>
    <scope>NUCLEOTIDE SEQUENCE [LARGE SCALE GENOMIC DNA]</scope>
    <source>
        <strain evidence="1 2">Sanger_03</strain>
    </source>
</reference>
<evidence type="ECO:0000313" key="1">
    <source>
        <dbReference type="EMBL" id="MCU6687030.1"/>
    </source>
</evidence>
<evidence type="ECO:0000313" key="2">
    <source>
        <dbReference type="Proteomes" id="UP001652431"/>
    </source>
</evidence>